<evidence type="ECO:0000256" key="1">
    <source>
        <dbReference type="SAM" id="Phobius"/>
    </source>
</evidence>
<accession>A0A6G1FSW5</accession>
<evidence type="ECO:0000313" key="3">
    <source>
        <dbReference type="Proteomes" id="UP000504638"/>
    </source>
</evidence>
<reference evidence="4" key="2">
    <citation type="submission" date="2020-04" db="EMBL/GenBank/DDBJ databases">
        <authorList>
            <consortium name="NCBI Genome Project"/>
        </authorList>
    </citation>
    <scope>NUCLEOTIDE SEQUENCE</scope>
    <source>
        <strain evidence="4">CBS 781.70</strain>
    </source>
</reference>
<reference evidence="2 4" key="1">
    <citation type="submission" date="2020-01" db="EMBL/GenBank/DDBJ databases">
        <authorList>
            <consortium name="DOE Joint Genome Institute"/>
            <person name="Haridas S."/>
            <person name="Albert R."/>
            <person name="Binder M."/>
            <person name="Bloem J."/>
            <person name="Labutti K."/>
            <person name="Salamov A."/>
            <person name="Andreopoulos B."/>
            <person name="Baker S.E."/>
            <person name="Barry K."/>
            <person name="Bills G."/>
            <person name="Bluhm B.H."/>
            <person name="Cannon C."/>
            <person name="Castanera R."/>
            <person name="Culley D.E."/>
            <person name="Daum C."/>
            <person name="Ezra D."/>
            <person name="Gonzalez J.B."/>
            <person name="Henrissat B."/>
            <person name="Kuo A."/>
            <person name="Liang C."/>
            <person name="Lipzen A."/>
            <person name="Lutzoni F."/>
            <person name="Magnuson J."/>
            <person name="Mondo S."/>
            <person name="Nolan M."/>
            <person name="Ohm R."/>
            <person name="Pangilinan J."/>
            <person name="Park H.-J."/>
            <person name="Ramirez L."/>
            <person name="Alfaro M."/>
            <person name="Sun H."/>
            <person name="Tritt A."/>
            <person name="Yoshinaga Y."/>
            <person name="Zwiers L.-H."/>
            <person name="Turgeon B.G."/>
            <person name="Goodwin S.B."/>
            <person name="Spatafora J.W."/>
            <person name="Crous P.W."/>
            <person name="Grigoriev I.V."/>
        </authorList>
    </citation>
    <scope>NUCLEOTIDE SEQUENCE</scope>
    <source>
        <strain evidence="2 4">CBS 781.70</strain>
    </source>
</reference>
<dbReference type="Proteomes" id="UP000504638">
    <property type="component" value="Unplaced"/>
</dbReference>
<evidence type="ECO:0000313" key="4">
    <source>
        <dbReference type="RefSeq" id="XP_033530400.1"/>
    </source>
</evidence>
<sequence>MESYRSLITCLSFGFLPLFHFRFFIALRFFEDAGDVFCSRTTVAVGSAVAVVDVWAVAARVRRDSTYTIPQPLLIVPRKGVTIPLQPFGAWDRPLP</sequence>
<keyword evidence="1" id="KW-0812">Transmembrane</keyword>
<organism evidence="2">
    <name type="scientific">Eremomyces bilateralis CBS 781.70</name>
    <dbReference type="NCBI Taxonomy" id="1392243"/>
    <lineage>
        <taxon>Eukaryota</taxon>
        <taxon>Fungi</taxon>
        <taxon>Dikarya</taxon>
        <taxon>Ascomycota</taxon>
        <taxon>Pezizomycotina</taxon>
        <taxon>Dothideomycetes</taxon>
        <taxon>Dothideomycetes incertae sedis</taxon>
        <taxon>Eremomycetales</taxon>
        <taxon>Eremomycetaceae</taxon>
        <taxon>Eremomyces</taxon>
    </lineage>
</organism>
<feature type="transmembrane region" description="Helical" evidence="1">
    <location>
        <begin position="7"/>
        <end position="30"/>
    </location>
</feature>
<proteinExistence type="predicted"/>
<dbReference type="EMBL" id="ML975179">
    <property type="protein sequence ID" value="KAF1808769.1"/>
    <property type="molecule type" value="Genomic_DNA"/>
</dbReference>
<gene>
    <name evidence="2 4" type="ORF">P152DRAFT_208374</name>
</gene>
<dbReference type="AlphaFoldDB" id="A0A6G1FSW5"/>
<keyword evidence="1" id="KW-1133">Transmembrane helix</keyword>
<keyword evidence="1" id="KW-0472">Membrane</keyword>
<name>A0A6G1FSW5_9PEZI</name>
<reference evidence="4" key="3">
    <citation type="submission" date="2025-04" db="UniProtKB">
        <authorList>
            <consortium name="RefSeq"/>
        </authorList>
    </citation>
    <scope>IDENTIFICATION</scope>
    <source>
        <strain evidence="4">CBS 781.70</strain>
    </source>
</reference>
<keyword evidence="3" id="KW-1185">Reference proteome</keyword>
<protein>
    <submittedName>
        <fullName evidence="2 4">Uncharacterized protein</fullName>
    </submittedName>
</protein>
<dbReference type="GeneID" id="54414967"/>
<dbReference type="RefSeq" id="XP_033530400.1">
    <property type="nucleotide sequence ID" value="XM_033674397.1"/>
</dbReference>
<evidence type="ECO:0000313" key="2">
    <source>
        <dbReference type="EMBL" id="KAF1808769.1"/>
    </source>
</evidence>
<feature type="transmembrane region" description="Helical" evidence="1">
    <location>
        <begin position="42"/>
        <end position="61"/>
    </location>
</feature>